<dbReference type="InterPro" id="IPR050085">
    <property type="entry name" value="AGPR"/>
</dbReference>
<dbReference type="Gene3D" id="3.30.360.10">
    <property type="entry name" value="Dihydrodipicolinate Reductase, domain 2"/>
    <property type="match status" value="1"/>
</dbReference>
<dbReference type="InterPro" id="IPR023013">
    <property type="entry name" value="AGPR_AS"/>
</dbReference>
<dbReference type="GO" id="GO:0008652">
    <property type="term" value="P:amino acid biosynthetic process"/>
    <property type="evidence" value="ECO:0007669"/>
    <property type="project" value="UniProtKB-KW"/>
</dbReference>
<name>A0AAN9K223_CANGL</name>
<dbReference type="PROSITE" id="PS01224">
    <property type="entry name" value="ARGC"/>
    <property type="match status" value="1"/>
</dbReference>
<reference evidence="2 3" key="1">
    <citation type="submission" date="2024-01" db="EMBL/GenBank/DDBJ databases">
        <title>The genomes of 5 underutilized Papilionoideae crops provide insights into root nodulation and disease resistanc.</title>
        <authorList>
            <person name="Jiang F."/>
        </authorList>
    </citation>
    <scope>NUCLEOTIDE SEQUENCE [LARGE SCALE GENOMIC DNA]</scope>
    <source>
        <strain evidence="2">LVBAO_FW01</strain>
        <tissue evidence="2">Leaves</tissue>
    </source>
</reference>
<keyword evidence="3" id="KW-1185">Reference proteome</keyword>
<evidence type="ECO:0000313" key="3">
    <source>
        <dbReference type="Proteomes" id="UP001367508"/>
    </source>
</evidence>
<evidence type="ECO:0000313" key="2">
    <source>
        <dbReference type="EMBL" id="KAK7308576.1"/>
    </source>
</evidence>
<sequence>MKKRRMQEERFRLRDISEYEEWYGQPYRAPDLQRLREEIKNASLVANPGCYPTSIQLPLVPLIKFMACLRELVSWIWRSAKENLLLTEVTEGLNSYDVTRHCHVMENKGVSFIVIEVGNNTVTTKAQTNNTCGAIGAPSVGTSTSRRAKIPEIEQGLAAAQSRGMQSTIFVEMAPGVRIEDVYQHMKLSYEVMKNLFWYWKMESFLELIVLKELITV</sequence>
<accession>A0AAN9K223</accession>
<dbReference type="GO" id="GO:0003942">
    <property type="term" value="F:N-acetyl-gamma-glutamyl-phosphate reductase activity"/>
    <property type="evidence" value="ECO:0007669"/>
    <property type="project" value="InterPro"/>
</dbReference>
<dbReference type="SUPFAM" id="SSF55347">
    <property type="entry name" value="Glyceraldehyde-3-phosphate dehydrogenase-like, C-terminal domain"/>
    <property type="match status" value="1"/>
</dbReference>
<dbReference type="Gene3D" id="3.40.50.720">
    <property type="entry name" value="NAD(P)-binding Rossmann-like Domain"/>
    <property type="match status" value="1"/>
</dbReference>
<dbReference type="PANTHER" id="PTHR32338">
    <property type="entry name" value="N-ACETYL-GAMMA-GLUTAMYL-PHOSPHATE REDUCTASE, CHLOROPLASTIC-RELATED-RELATED"/>
    <property type="match status" value="1"/>
</dbReference>
<dbReference type="AlphaFoldDB" id="A0AAN9K223"/>
<gene>
    <name evidence="2" type="ORF">VNO77_42195</name>
</gene>
<evidence type="ECO:0000256" key="1">
    <source>
        <dbReference type="PROSITE-ProRule" id="PRU10010"/>
    </source>
</evidence>
<organism evidence="2 3">
    <name type="scientific">Canavalia gladiata</name>
    <name type="common">Sword bean</name>
    <name type="synonym">Dolichos gladiatus</name>
    <dbReference type="NCBI Taxonomy" id="3824"/>
    <lineage>
        <taxon>Eukaryota</taxon>
        <taxon>Viridiplantae</taxon>
        <taxon>Streptophyta</taxon>
        <taxon>Embryophyta</taxon>
        <taxon>Tracheophyta</taxon>
        <taxon>Spermatophyta</taxon>
        <taxon>Magnoliopsida</taxon>
        <taxon>eudicotyledons</taxon>
        <taxon>Gunneridae</taxon>
        <taxon>Pentapetalae</taxon>
        <taxon>rosids</taxon>
        <taxon>fabids</taxon>
        <taxon>Fabales</taxon>
        <taxon>Fabaceae</taxon>
        <taxon>Papilionoideae</taxon>
        <taxon>50 kb inversion clade</taxon>
        <taxon>NPAAA clade</taxon>
        <taxon>indigoferoid/millettioid clade</taxon>
        <taxon>Phaseoleae</taxon>
        <taxon>Canavalia</taxon>
    </lineage>
</organism>
<feature type="active site" evidence="1">
    <location>
        <position position="50"/>
    </location>
</feature>
<proteinExistence type="predicted"/>
<dbReference type="InterPro" id="IPR036291">
    <property type="entry name" value="NAD(P)-bd_dom_sf"/>
</dbReference>
<protein>
    <submittedName>
        <fullName evidence="2">Uncharacterized protein</fullName>
    </submittedName>
</protein>
<comment type="caution">
    <text evidence="2">The sequence shown here is derived from an EMBL/GenBank/DDBJ whole genome shotgun (WGS) entry which is preliminary data.</text>
</comment>
<dbReference type="SUPFAM" id="SSF51735">
    <property type="entry name" value="NAD(P)-binding Rossmann-fold domains"/>
    <property type="match status" value="1"/>
</dbReference>
<dbReference type="PANTHER" id="PTHR32338:SF10">
    <property type="entry name" value="N-ACETYL-GAMMA-GLUTAMYL-PHOSPHATE REDUCTASE, CHLOROPLASTIC-RELATED"/>
    <property type="match status" value="1"/>
</dbReference>
<dbReference type="EMBL" id="JAYMYQ010000010">
    <property type="protein sequence ID" value="KAK7308576.1"/>
    <property type="molecule type" value="Genomic_DNA"/>
</dbReference>
<dbReference type="Proteomes" id="UP001367508">
    <property type="component" value="Unassembled WGS sequence"/>
</dbReference>